<gene>
    <name evidence="1" type="ORF">GIY56_18080</name>
</gene>
<keyword evidence="2" id="KW-1185">Reference proteome</keyword>
<sequence length="347" mass="39767">MQDYFKLSPEHMFQEIQRLRQSVEDVLSIKGISYDALKSALVPDRQRREIAFVFDTLEIESDWYGNDVFKHLIPLLEKESSHSILVGDYLDRPGQIEEVFEAFEESVLLNRNVEFQHPTQFYIVYINNLSDAMVEKIDEGLSEYKGYVGLADMTYSSRFKVYLSTMLVNLCVKHKKIILQGHEPDRDNSENVNMIGYPFEENGFKCCSLSDDLMGVLLSYKIERPVFSGFESDTHFSLNSLTVNPLPIDNFEIKIDDAKLDYLKREKAGSMSRAGLASVENSELAAIIRAKVNSSYIYNLSYNKDYNVIKFNIILEIGADQDSGSTRLLASLAYQPSEKVLRLITLY</sequence>
<dbReference type="EMBL" id="WMBT01000040">
    <property type="protein sequence ID" value="MTE02192.1"/>
    <property type="molecule type" value="Genomic_DNA"/>
</dbReference>
<reference evidence="1 2" key="1">
    <citation type="submission" date="2019-11" db="EMBL/GenBank/DDBJ databases">
        <authorList>
            <person name="Lang L."/>
        </authorList>
    </citation>
    <scope>NUCLEOTIDE SEQUENCE [LARGE SCALE GENOMIC DNA]</scope>
    <source>
        <strain evidence="1 2">YIM 132242</strain>
    </source>
</reference>
<dbReference type="AlphaFoldDB" id="A0A6L6HV75"/>
<proteinExistence type="predicted"/>
<dbReference type="RefSeq" id="WP_154766228.1">
    <property type="nucleotide sequence ID" value="NZ_WMBT01000040.1"/>
</dbReference>
<dbReference type="Proteomes" id="UP000481417">
    <property type="component" value="Unassembled WGS sequence"/>
</dbReference>
<protein>
    <submittedName>
        <fullName evidence="1">Uncharacterized protein</fullName>
    </submittedName>
</protein>
<name>A0A6L6HV75_9RHOB</name>
<accession>A0A6L6HV75</accession>
<evidence type="ECO:0000313" key="1">
    <source>
        <dbReference type="EMBL" id="MTE02192.1"/>
    </source>
</evidence>
<organism evidence="1 2">
    <name type="scientific">Paracoccus lichenicola</name>
    <dbReference type="NCBI Taxonomy" id="2665644"/>
    <lineage>
        <taxon>Bacteria</taxon>
        <taxon>Pseudomonadati</taxon>
        <taxon>Pseudomonadota</taxon>
        <taxon>Alphaproteobacteria</taxon>
        <taxon>Rhodobacterales</taxon>
        <taxon>Paracoccaceae</taxon>
        <taxon>Paracoccus</taxon>
    </lineage>
</organism>
<comment type="caution">
    <text evidence="1">The sequence shown here is derived from an EMBL/GenBank/DDBJ whole genome shotgun (WGS) entry which is preliminary data.</text>
</comment>
<evidence type="ECO:0000313" key="2">
    <source>
        <dbReference type="Proteomes" id="UP000481417"/>
    </source>
</evidence>